<evidence type="ECO:0000256" key="1">
    <source>
        <dbReference type="ARBA" id="ARBA00004141"/>
    </source>
</evidence>
<dbReference type="PROSITE" id="PS00668">
    <property type="entry name" value="COMPLEX1_ND1_2"/>
    <property type="match status" value="1"/>
</dbReference>
<evidence type="ECO:0000256" key="6">
    <source>
        <dbReference type="ARBA" id="ARBA00023136"/>
    </source>
</evidence>
<organism evidence="12">
    <name type="scientific">Olavius algarvensis</name>
    <dbReference type="NCBI Taxonomy" id="188229"/>
    <lineage>
        <taxon>Eukaryota</taxon>
        <taxon>Metazoa</taxon>
        <taxon>Spiralia</taxon>
        <taxon>Lophotrochozoa</taxon>
        <taxon>Annelida</taxon>
        <taxon>Clitellata</taxon>
        <taxon>Oligochaeta</taxon>
        <taxon>Tubificida</taxon>
        <taxon>Tubificina</taxon>
        <taxon>Naididae</taxon>
        <taxon>Phallodrilinae</taxon>
        <taxon>Olavius</taxon>
    </lineage>
</organism>
<dbReference type="GO" id="GO:0003954">
    <property type="term" value="F:NADH dehydrogenase activity"/>
    <property type="evidence" value="ECO:0007669"/>
    <property type="project" value="TreeGrafter"/>
</dbReference>
<keyword evidence="4 7" id="KW-0812">Transmembrane</keyword>
<keyword evidence="10" id="KW-0732">Signal</keyword>
<feature type="chain" id="PRO_5033915704" description="NADH-ubiquinone oxidoreductase chain 1" evidence="10">
    <location>
        <begin position="22"/>
        <end position="306"/>
    </location>
</feature>
<dbReference type="GO" id="GO:0009060">
    <property type="term" value="P:aerobic respiration"/>
    <property type="evidence" value="ECO:0007669"/>
    <property type="project" value="TreeGrafter"/>
</dbReference>
<dbReference type="InterPro" id="IPR001694">
    <property type="entry name" value="NADH_UbQ_OxRdtase_su1/FPO"/>
</dbReference>
<dbReference type="PANTHER" id="PTHR11432:SF3">
    <property type="entry name" value="NADH-UBIQUINONE OXIDOREDUCTASE CHAIN 1"/>
    <property type="match status" value="1"/>
</dbReference>
<comment type="catalytic activity">
    <reaction evidence="8">
        <text>a ubiquinone + NADH + 5 H(+)(in) = a ubiquinol + NAD(+) + 4 H(+)(out)</text>
        <dbReference type="Rhea" id="RHEA:29091"/>
        <dbReference type="Rhea" id="RHEA-COMP:9565"/>
        <dbReference type="Rhea" id="RHEA-COMP:9566"/>
        <dbReference type="ChEBI" id="CHEBI:15378"/>
        <dbReference type="ChEBI" id="CHEBI:16389"/>
        <dbReference type="ChEBI" id="CHEBI:17976"/>
        <dbReference type="ChEBI" id="CHEBI:57540"/>
        <dbReference type="ChEBI" id="CHEBI:57945"/>
        <dbReference type="EC" id="7.1.1.2"/>
    </reaction>
</comment>
<dbReference type="PANTHER" id="PTHR11432">
    <property type="entry name" value="NADH DEHYDROGENASE SUBUNIT 1"/>
    <property type="match status" value="1"/>
</dbReference>
<dbReference type="EC" id="7.1.1.2" evidence="8"/>
<accession>A0A7R9NG87</accession>
<feature type="transmembrane region" description="Helical" evidence="9">
    <location>
        <begin position="143"/>
        <end position="161"/>
    </location>
</feature>
<feature type="transmembrane region" description="Helical" evidence="9">
    <location>
        <begin position="173"/>
        <end position="193"/>
    </location>
</feature>
<name>A0A7R9NG87_9ANNE</name>
<feature type="transmembrane region" description="Helical" evidence="9">
    <location>
        <begin position="72"/>
        <end position="92"/>
    </location>
</feature>
<feature type="transmembrane region" description="Helical" evidence="9">
    <location>
        <begin position="283"/>
        <end position="304"/>
    </location>
</feature>
<dbReference type="EMBL" id="LR992058">
    <property type="protein sequence ID" value="CAD7857586.1"/>
    <property type="molecule type" value="Genomic_DNA"/>
</dbReference>
<evidence type="ECO:0000256" key="10">
    <source>
        <dbReference type="SAM" id="SignalP"/>
    </source>
</evidence>
<comment type="subcellular location">
    <subcellularLocation>
        <location evidence="1">Membrane</location>
        <topology evidence="1">Multi-pass membrane protein</topology>
    </subcellularLocation>
    <subcellularLocation>
        <location evidence="7">Mitochondrion inner membrane</location>
        <topology evidence="7">Multi-pass membrane protein</topology>
    </subcellularLocation>
</comment>
<comment type="similarity">
    <text evidence="2 7">Belongs to the complex I subunit 1 family.</text>
</comment>
<feature type="transmembrane region" description="Helical" evidence="9">
    <location>
        <begin position="221"/>
        <end position="241"/>
    </location>
</feature>
<evidence type="ECO:0000256" key="3">
    <source>
        <dbReference type="ARBA" id="ARBA00021009"/>
    </source>
</evidence>
<evidence type="ECO:0000256" key="8">
    <source>
        <dbReference type="RuleBase" id="RU000473"/>
    </source>
</evidence>
<dbReference type="EMBL" id="LR992059">
    <property type="protein sequence ID" value="CAD7857573.1"/>
    <property type="molecule type" value="Genomic_DNA"/>
</dbReference>
<evidence type="ECO:0000256" key="7">
    <source>
        <dbReference type="RuleBase" id="RU000471"/>
    </source>
</evidence>
<gene>
    <name evidence="11" type="ORF">OAHLOAMTSAA4_LOCUS8</name>
    <name evidence="12" type="ORF">OAHLOAMTSAB4_LOCUS5</name>
</gene>
<protein>
    <recommendedName>
        <fullName evidence="3 8">NADH-ubiquinone oxidoreductase chain 1</fullName>
        <ecNumber evidence="8">7.1.1.2</ecNumber>
    </recommendedName>
</protein>
<sequence length="306" mass="35487">MIMTYMLNMMMMMISALTAMAFYTLSERKFIGYMQYRKGPNKPNMMALAIPMADAAKLFSKEQNNTMTSNQMHYLITPTIMIIFALLLWPIFPHYNSSYMMKFSILYFLCITGVSIYTTFMAGWSSNSSWGMLGALRGVAQTISYEVSMALILISFMLYPLMINLSNILQKQYSWLLLMMMPLSLSWIISILAETHRTPFDFTEGESELVSGFNIEYSSSLFALIFMAEYMNILFMSLLSMSIMTSNYSNTELIMKTTMMSILFIWFRSSLPRLRYDSLMVILWKKILPLSLMLMLLNITMMLLMK</sequence>
<evidence type="ECO:0000256" key="2">
    <source>
        <dbReference type="ARBA" id="ARBA00010535"/>
    </source>
</evidence>
<dbReference type="GO" id="GO:0005743">
    <property type="term" value="C:mitochondrial inner membrane"/>
    <property type="evidence" value="ECO:0007669"/>
    <property type="project" value="UniProtKB-SubCell"/>
</dbReference>
<dbReference type="GO" id="GO:0008137">
    <property type="term" value="F:NADH dehydrogenase (ubiquinone) activity"/>
    <property type="evidence" value="ECO:0007669"/>
    <property type="project" value="UniProtKB-EC"/>
</dbReference>
<feature type="transmembrane region" description="Helical" evidence="9">
    <location>
        <begin position="104"/>
        <end position="123"/>
    </location>
</feature>
<geneLocation type="mitochondrion" evidence="12"/>
<dbReference type="AlphaFoldDB" id="A0A7R9NG87"/>
<evidence type="ECO:0000256" key="5">
    <source>
        <dbReference type="ARBA" id="ARBA00022989"/>
    </source>
</evidence>
<evidence type="ECO:0000313" key="11">
    <source>
        <dbReference type="EMBL" id="CAD7857573.1"/>
    </source>
</evidence>
<feature type="signal peptide" evidence="10">
    <location>
        <begin position="1"/>
        <end position="21"/>
    </location>
</feature>
<keyword evidence="8" id="KW-0830">Ubiquinone</keyword>
<evidence type="ECO:0000313" key="12">
    <source>
        <dbReference type="EMBL" id="CAD7857586.1"/>
    </source>
</evidence>
<keyword evidence="6 9" id="KW-0472">Membrane</keyword>
<evidence type="ECO:0000256" key="4">
    <source>
        <dbReference type="ARBA" id="ARBA00022692"/>
    </source>
</evidence>
<keyword evidence="5 9" id="KW-1133">Transmembrane helix</keyword>
<proteinExistence type="inferred from homology"/>
<dbReference type="Pfam" id="PF00146">
    <property type="entry name" value="NADHdh"/>
    <property type="match status" value="1"/>
</dbReference>
<keyword evidence="8 12" id="KW-0496">Mitochondrion</keyword>
<reference evidence="12" key="1">
    <citation type="submission" date="2020-12" db="EMBL/GenBank/DDBJ databases">
        <authorList>
            <person name="Sato Y."/>
        </authorList>
    </citation>
    <scope>NUCLEOTIDE SEQUENCE</scope>
</reference>
<dbReference type="InterPro" id="IPR018086">
    <property type="entry name" value="NADH_UbQ_OxRdtase_su1_CS"/>
</dbReference>
<keyword evidence="7" id="KW-0520">NAD</keyword>
<evidence type="ECO:0000256" key="9">
    <source>
        <dbReference type="SAM" id="Phobius"/>
    </source>
</evidence>